<evidence type="ECO:0000313" key="5">
    <source>
        <dbReference type="Proteomes" id="UP001063350"/>
    </source>
</evidence>
<dbReference type="PROSITE" id="PS50991">
    <property type="entry name" value="PYR_CT"/>
    <property type="match status" value="1"/>
</dbReference>
<proteinExistence type="inferred from homology"/>
<dbReference type="InterPro" id="IPR013785">
    <property type="entry name" value="Aldolase_TIM"/>
</dbReference>
<dbReference type="AlphaFoldDB" id="A0A915XK71"/>
<evidence type="ECO:0000256" key="1">
    <source>
        <dbReference type="ARBA" id="ARBA00006154"/>
    </source>
</evidence>
<organism evidence="4 5">
    <name type="scientific">Desulfolithobacter dissulfuricans</name>
    <dbReference type="NCBI Taxonomy" id="2795293"/>
    <lineage>
        <taxon>Bacteria</taxon>
        <taxon>Pseudomonadati</taxon>
        <taxon>Thermodesulfobacteriota</taxon>
        <taxon>Desulfobulbia</taxon>
        <taxon>Desulfobulbales</taxon>
        <taxon>Desulfobulbaceae</taxon>
        <taxon>Desulfolithobacter</taxon>
    </lineage>
</organism>
<evidence type="ECO:0000313" key="4">
    <source>
        <dbReference type="EMBL" id="BCO07871.1"/>
    </source>
</evidence>
<sequence>MTSPPHTLKTFQGIVDSTLREGEQTPGVHFSPDQRLEIVARLARVGIDEIELGIASARNPHLPEFIGQVRERIGQQSRLALWCRCRREDIDFAVACAPDVLSLSIPASDLHIEERLQKDRAWILRTLEESITRALEAGIPLVSVGLEDATRADRPFLYQLVQTAEQSGASRIRLADTVGICSPAEIADLVRRIGKRTTLALGVHTHNDFGMATANSIAAQEAGAAWIDATVLGLGERAGNCRLEETVGFLCLKKGLKRYHTAELRPLCLLVSNVAGTTITPGHPVVGEDIFTCETGLHLHGLTSNPATYEPYDPNMVGARRNLRFGHKVGRRALLNHLQALGYPVDDNEIEKLLHRLRSSAGSKTLSDEELILLLE</sequence>
<comment type="similarity">
    <text evidence="1">Belongs to the alpha-IPM synthase/homocitrate synthase family.</text>
</comment>
<keyword evidence="5" id="KW-1185">Reference proteome</keyword>
<dbReference type="PANTHER" id="PTHR42880:SF1">
    <property type="entry name" value="ISOPROPYLMALATE_HOMOCITRATE_CITRAMALATE SYNTHASE FAMILY PROTEIN"/>
    <property type="match status" value="1"/>
</dbReference>
<dbReference type="Gene3D" id="1.10.238.260">
    <property type="match status" value="1"/>
</dbReference>
<dbReference type="GO" id="GO:0046912">
    <property type="term" value="F:acyltransferase activity, acyl groups converted into alkyl on transfer"/>
    <property type="evidence" value="ECO:0007669"/>
    <property type="project" value="InterPro"/>
</dbReference>
<dbReference type="PANTHER" id="PTHR42880">
    <property type="entry name" value="HOMOCITRATE SYNTHASE"/>
    <property type="match status" value="1"/>
</dbReference>
<accession>A0A915XK71</accession>
<keyword evidence="2" id="KW-0808">Transferase</keyword>
<feature type="domain" description="Pyruvate carboxyltransferase" evidence="3">
    <location>
        <begin position="12"/>
        <end position="268"/>
    </location>
</feature>
<reference evidence="4" key="1">
    <citation type="submission" date="2020-12" db="EMBL/GenBank/DDBJ databases">
        <title>Desulfobium dissulfuricans gen. nov., sp. nov., a novel mesophilic, sulfate-reducing bacterium isolated from a deep-sea hydrothermal vent.</title>
        <authorList>
            <person name="Hashimoto Y."/>
            <person name="Tame A."/>
            <person name="Sawayama S."/>
            <person name="Miyazaki J."/>
            <person name="Takai K."/>
            <person name="Nakagawa S."/>
        </authorList>
    </citation>
    <scope>NUCLEOTIDE SEQUENCE</scope>
    <source>
        <strain evidence="4">GF1</strain>
    </source>
</reference>
<dbReference type="Proteomes" id="UP001063350">
    <property type="component" value="Chromosome"/>
</dbReference>
<gene>
    <name evidence="4" type="ORF">GF1_02470</name>
</gene>
<dbReference type="PROSITE" id="PS00816">
    <property type="entry name" value="AIPM_HOMOCIT_SYNTH_2"/>
    <property type="match status" value="1"/>
</dbReference>
<dbReference type="Pfam" id="PF22617">
    <property type="entry name" value="HCS_D2"/>
    <property type="match status" value="1"/>
</dbReference>
<dbReference type="InterPro" id="IPR000891">
    <property type="entry name" value="PYR_CT"/>
</dbReference>
<dbReference type="SUPFAM" id="SSF51569">
    <property type="entry name" value="Aldolase"/>
    <property type="match status" value="1"/>
</dbReference>
<dbReference type="RefSeq" id="WP_267927810.1">
    <property type="nucleotide sequence ID" value="NZ_AP024233.1"/>
</dbReference>
<dbReference type="InterPro" id="IPR054691">
    <property type="entry name" value="LeuA/HCS_post-cat"/>
</dbReference>
<dbReference type="EMBL" id="AP024233">
    <property type="protein sequence ID" value="BCO07871.1"/>
    <property type="molecule type" value="Genomic_DNA"/>
</dbReference>
<evidence type="ECO:0000256" key="2">
    <source>
        <dbReference type="ARBA" id="ARBA00022679"/>
    </source>
</evidence>
<dbReference type="KEGG" id="ddu:GF1_02470"/>
<dbReference type="Gene3D" id="3.20.20.70">
    <property type="entry name" value="Aldolase class I"/>
    <property type="match status" value="1"/>
</dbReference>
<protein>
    <submittedName>
        <fullName evidence="4">Homocitrate synthase</fullName>
    </submittedName>
</protein>
<dbReference type="Pfam" id="PF00682">
    <property type="entry name" value="HMGL-like"/>
    <property type="match status" value="1"/>
</dbReference>
<name>A0A915XK71_9BACT</name>
<evidence type="ECO:0000259" key="3">
    <source>
        <dbReference type="PROSITE" id="PS50991"/>
    </source>
</evidence>
<dbReference type="InterPro" id="IPR002034">
    <property type="entry name" value="AIPM/Hcit_synth_CS"/>
</dbReference>
<dbReference type="GO" id="GO:0019752">
    <property type="term" value="P:carboxylic acid metabolic process"/>
    <property type="evidence" value="ECO:0007669"/>
    <property type="project" value="InterPro"/>
</dbReference>